<evidence type="ECO:0000256" key="7">
    <source>
        <dbReference type="SAM" id="Phobius"/>
    </source>
</evidence>
<dbReference type="EMBL" id="JABTCN010000001">
    <property type="protein sequence ID" value="MBA8775395.1"/>
    <property type="molecule type" value="Genomic_DNA"/>
</dbReference>
<evidence type="ECO:0000256" key="6">
    <source>
        <dbReference type="ARBA" id="ARBA00023136"/>
    </source>
</evidence>
<feature type="transmembrane region" description="Helical" evidence="7">
    <location>
        <begin position="6"/>
        <end position="26"/>
    </location>
</feature>
<name>A0A9X1ED89_9STAP</name>
<evidence type="ECO:0000256" key="3">
    <source>
        <dbReference type="ARBA" id="ARBA00022475"/>
    </source>
</evidence>
<feature type="transmembrane region" description="Helical" evidence="7">
    <location>
        <begin position="169"/>
        <end position="199"/>
    </location>
</feature>
<dbReference type="InterPro" id="IPR050882">
    <property type="entry name" value="Prepilin_peptidase/N-MTase"/>
</dbReference>
<dbReference type="GeneID" id="72414213"/>
<accession>A0A9X1ED89</accession>
<comment type="subcellular location">
    <subcellularLocation>
        <location evidence="1">Cell membrane</location>
        <topology evidence="1">Multi-pass membrane protein</topology>
    </subcellularLocation>
</comment>
<gene>
    <name evidence="10" type="ORF">HR081_00475</name>
</gene>
<evidence type="ECO:0000313" key="10">
    <source>
        <dbReference type="EMBL" id="MBA8775395.1"/>
    </source>
</evidence>
<evidence type="ECO:0000256" key="4">
    <source>
        <dbReference type="ARBA" id="ARBA00022692"/>
    </source>
</evidence>
<dbReference type="PANTHER" id="PTHR30487:SF0">
    <property type="entry name" value="PREPILIN LEADER PEPTIDASE_N-METHYLTRANSFERASE-RELATED"/>
    <property type="match status" value="1"/>
</dbReference>
<evidence type="ECO:0000259" key="8">
    <source>
        <dbReference type="Pfam" id="PF01478"/>
    </source>
</evidence>
<evidence type="ECO:0000256" key="5">
    <source>
        <dbReference type="ARBA" id="ARBA00022989"/>
    </source>
</evidence>
<feature type="domain" description="Prepilin peptidase A24 N-terminal" evidence="9">
    <location>
        <begin position="8"/>
        <end position="86"/>
    </location>
</feature>
<dbReference type="GO" id="GO:0004190">
    <property type="term" value="F:aspartic-type endopeptidase activity"/>
    <property type="evidence" value="ECO:0007669"/>
    <property type="project" value="InterPro"/>
</dbReference>
<comment type="similarity">
    <text evidence="2">Belongs to the peptidase A24 family.</text>
</comment>
<sequence>MQYFTLFLVGCISMSFLLQFAEHPNLKIKHLIKRSRCIHCFHQLKMTDLIPIVSFVLFSGRCRYCSQPIPRSLLIGELLGGILLVYPTIFPIYVSTEIFYAVGLMLLTIGVIDLHSMIVQHRFLVLLFVLLLYLSHHLYVDLQHVILFLSLFFIGLIQNHLIGFGDIKLCLVMIFFFPMPFLYLFLELIFPVGCFFYLLTLLLKSKMTHCIPLVPSIFVSFILITSFYPHLINFYGGIL</sequence>
<reference evidence="10 11" key="1">
    <citation type="journal article" date="2020" name="Access Microbiol">
        <title>Isolation and genome sequencing of Staphylococcus schleiferi subspecies coagulans from Antarctic seals.</title>
        <authorList>
            <person name="Foster G."/>
            <person name="Robb A."/>
            <person name="Paterson G.K."/>
        </authorList>
    </citation>
    <scope>NUCLEOTIDE SEQUENCE [LARGE SCALE GENOMIC DNA]</scope>
    <source>
        <strain evidence="10 11">M615/02/4</strain>
    </source>
</reference>
<dbReference type="Pfam" id="PF06750">
    <property type="entry name" value="A24_N_bact"/>
    <property type="match status" value="1"/>
</dbReference>
<feature type="transmembrane region" description="Helical" evidence="7">
    <location>
        <begin position="123"/>
        <end position="139"/>
    </location>
</feature>
<keyword evidence="4 7" id="KW-0812">Transmembrane</keyword>
<dbReference type="InterPro" id="IPR000045">
    <property type="entry name" value="Prepilin_IV_endopep_pep"/>
</dbReference>
<proteinExistence type="inferred from homology"/>
<evidence type="ECO:0000256" key="2">
    <source>
        <dbReference type="ARBA" id="ARBA00005801"/>
    </source>
</evidence>
<comment type="caution">
    <text evidence="10">The sequence shown here is derived from an EMBL/GenBank/DDBJ whole genome shotgun (WGS) entry which is preliminary data.</text>
</comment>
<organism evidence="10 11">
    <name type="scientific">Staphylococcus coagulans</name>
    <dbReference type="NCBI Taxonomy" id="74706"/>
    <lineage>
        <taxon>Bacteria</taxon>
        <taxon>Bacillati</taxon>
        <taxon>Bacillota</taxon>
        <taxon>Bacilli</taxon>
        <taxon>Bacillales</taxon>
        <taxon>Staphylococcaceae</taxon>
        <taxon>Staphylococcus</taxon>
    </lineage>
</organism>
<protein>
    <submittedName>
        <fullName evidence="10">Prepilin peptidase</fullName>
    </submittedName>
</protein>
<dbReference type="GO" id="GO:0006465">
    <property type="term" value="P:signal peptide processing"/>
    <property type="evidence" value="ECO:0007669"/>
    <property type="project" value="TreeGrafter"/>
</dbReference>
<dbReference type="Proteomes" id="UP000524893">
    <property type="component" value="Unassembled WGS sequence"/>
</dbReference>
<keyword evidence="5 7" id="KW-1133">Transmembrane helix</keyword>
<evidence type="ECO:0000256" key="1">
    <source>
        <dbReference type="ARBA" id="ARBA00004651"/>
    </source>
</evidence>
<dbReference type="PANTHER" id="PTHR30487">
    <property type="entry name" value="TYPE 4 PREPILIN-LIKE PROTEINS LEADER PEPTIDE-PROCESSING ENZYME"/>
    <property type="match status" value="1"/>
</dbReference>
<dbReference type="AlphaFoldDB" id="A0A9X1ED89"/>
<feature type="transmembrane region" description="Helical" evidence="7">
    <location>
        <begin position="145"/>
        <end position="162"/>
    </location>
</feature>
<keyword evidence="3" id="KW-1003">Cell membrane</keyword>
<dbReference type="Pfam" id="PF01478">
    <property type="entry name" value="Peptidase_A24"/>
    <property type="match status" value="1"/>
</dbReference>
<feature type="domain" description="Prepilin type IV endopeptidase peptidase" evidence="8">
    <location>
        <begin position="103"/>
        <end position="194"/>
    </location>
</feature>
<dbReference type="Gene3D" id="1.20.120.1220">
    <property type="match status" value="1"/>
</dbReference>
<evidence type="ECO:0000259" key="9">
    <source>
        <dbReference type="Pfam" id="PF06750"/>
    </source>
</evidence>
<keyword evidence="6 7" id="KW-0472">Membrane</keyword>
<dbReference type="GO" id="GO:0005886">
    <property type="term" value="C:plasma membrane"/>
    <property type="evidence" value="ECO:0007669"/>
    <property type="project" value="UniProtKB-SubCell"/>
</dbReference>
<dbReference type="RefSeq" id="WP_182280290.1">
    <property type="nucleotide sequence ID" value="NZ_CP092966.1"/>
</dbReference>
<feature type="transmembrane region" description="Helical" evidence="7">
    <location>
        <begin position="73"/>
        <end position="92"/>
    </location>
</feature>
<evidence type="ECO:0000313" key="11">
    <source>
        <dbReference type="Proteomes" id="UP000524893"/>
    </source>
</evidence>
<feature type="transmembrane region" description="Helical" evidence="7">
    <location>
        <begin position="211"/>
        <end position="231"/>
    </location>
</feature>
<dbReference type="InterPro" id="IPR010627">
    <property type="entry name" value="Prepilin_pept_A24_N"/>
</dbReference>